<dbReference type="EMBL" id="SDPQ02000001">
    <property type="protein sequence ID" value="KAA1399351.1"/>
    <property type="molecule type" value="Genomic_DNA"/>
</dbReference>
<dbReference type="PANTHER" id="PTHR43481">
    <property type="entry name" value="FRUCTOSE-1-PHOSPHATE PHOSPHATASE"/>
    <property type="match status" value="1"/>
</dbReference>
<dbReference type="PANTHER" id="PTHR43481:SF4">
    <property type="entry name" value="GLYCEROL-1-PHOSPHATE PHOSPHOHYDROLASE 1-RELATED"/>
    <property type="match status" value="1"/>
</dbReference>
<keyword evidence="1" id="KW-0378">Hydrolase</keyword>
<accession>A0A5M4FH17</accession>
<dbReference type="FunFam" id="3.40.50.1000:FF:000162">
    <property type="entry name" value="HAD-like protein"/>
    <property type="match status" value="1"/>
</dbReference>
<reference evidence="1" key="1">
    <citation type="submission" date="2019-09" db="EMBL/GenBank/DDBJ databases">
        <authorList>
            <person name="Li J."/>
        </authorList>
    </citation>
    <scope>NUCLEOTIDE SEQUENCE [LARGE SCALE GENOMIC DNA]</scope>
    <source>
        <strain evidence="1">JCM 14732</strain>
    </source>
</reference>
<evidence type="ECO:0000313" key="1">
    <source>
        <dbReference type="EMBL" id="KAA1399351.1"/>
    </source>
</evidence>
<dbReference type="PRINTS" id="PR00413">
    <property type="entry name" value="HADHALOGNASE"/>
</dbReference>
<proteinExistence type="predicted"/>
<dbReference type="Pfam" id="PF00702">
    <property type="entry name" value="Hydrolase"/>
    <property type="match status" value="1"/>
</dbReference>
<dbReference type="RefSeq" id="WP_149687497.1">
    <property type="nucleotide sequence ID" value="NZ_SDPQ02000001.1"/>
</dbReference>
<dbReference type="InterPro" id="IPR051806">
    <property type="entry name" value="HAD-like_SPP"/>
</dbReference>
<dbReference type="InterPro" id="IPR023214">
    <property type="entry name" value="HAD_sf"/>
</dbReference>
<gene>
    <name evidence="1" type="ORF">ESP70_000840</name>
</gene>
<dbReference type="InterPro" id="IPR023198">
    <property type="entry name" value="PGP-like_dom2"/>
</dbReference>
<dbReference type="InterPro" id="IPR036412">
    <property type="entry name" value="HAD-like_sf"/>
</dbReference>
<comment type="caution">
    <text evidence="1">The sequence shown here is derived from an EMBL/GenBank/DDBJ whole genome shotgun (WGS) entry which is preliminary data.</text>
</comment>
<dbReference type="InterPro" id="IPR006439">
    <property type="entry name" value="HAD-SF_hydro_IA"/>
</dbReference>
<dbReference type="SFLD" id="SFLDS00003">
    <property type="entry name" value="Haloacid_Dehalogenase"/>
    <property type="match status" value="1"/>
</dbReference>
<evidence type="ECO:0000313" key="2">
    <source>
        <dbReference type="Proteomes" id="UP000380867"/>
    </source>
</evidence>
<dbReference type="OrthoDB" id="9800058at2"/>
<dbReference type="AlphaFoldDB" id="A0A5M4FH17"/>
<dbReference type="Proteomes" id="UP000380867">
    <property type="component" value="Unassembled WGS sequence"/>
</dbReference>
<protein>
    <submittedName>
        <fullName evidence="1">HAD-IA family hydrolase</fullName>
    </submittedName>
</protein>
<dbReference type="NCBIfam" id="TIGR01509">
    <property type="entry name" value="HAD-SF-IA-v3"/>
    <property type="match status" value="1"/>
</dbReference>
<dbReference type="SFLD" id="SFLDG01129">
    <property type="entry name" value="C1.5:_HAD__Beta-PGM__Phosphata"/>
    <property type="match status" value="1"/>
</dbReference>
<dbReference type="Gene3D" id="3.40.50.1000">
    <property type="entry name" value="HAD superfamily/HAD-like"/>
    <property type="match status" value="1"/>
</dbReference>
<keyword evidence="2" id="KW-1185">Reference proteome</keyword>
<organism evidence="1 2">
    <name type="scientific">Aeromicrobium ginsengisoli</name>
    <dbReference type="NCBI Taxonomy" id="363867"/>
    <lineage>
        <taxon>Bacteria</taxon>
        <taxon>Bacillati</taxon>
        <taxon>Actinomycetota</taxon>
        <taxon>Actinomycetes</taxon>
        <taxon>Propionibacteriales</taxon>
        <taxon>Nocardioidaceae</taxon>
        <taxon>Aeromicrobium</taxon>
    </lineage>
</organism>
<name>A0A5M4FH17_9ACTN</name>
<dbReference type="SUPFAM" id="SSF56784">
    <property type="entry name" value="HAD-like"/>
    <property type="match status" value="1"/>
</dbReference>
<dbReference type="GO" id="GO:0050308">
    <property type="term" value="F:sugar-phosphatase activity"/>
    <property type="evidence" value="ECO:0007669"/>
    <property type="project" value="TreeGrafter"/>
</dbReference>
<dbReference type="Gene3D" id="1.10.150.240">
    <property type="entry name" value="Putative phosphatase, domain 2"/>
    <property type="match status" value="1"/>
</dbReference>
<sequence>MEQTVRARAVIFDMDGTLVDSNAVVEAIWQAFAERFDLVVADVLGFSHGRQTIDTVRRFAPADADHEALAAELAAIEVETPDGIVEVPGAAAFVASIPAERTALVTSAPLLLAKTRMTEAGVPVPPVVVPAEDVARGKPDPEGYLRATELLGLRPEDVVVFEDAPAGIESARAAGAQVVVVGGYAGPAAPGLPGTPDFTAVRAAVEGDEIVITWDAP</sequence>